<accession>A0A0H4T9E7</accession>
<dbReference type="EMBL" id="KT007042">
    <property type="protein sequence ID" value="AKQ04521.1"/>
    <property type="molecule type" value="Genomic_DNA"/>
</dbReference>
<reference evidence="1" key="1">
    <citation type="journal article" date="2015" name="ISME J.">
        <title>Aquifer environment selects for microbial species cohorts in sediment and groundwater.</title>
        <authorList>
            <person name="Hug L.A."/>
            <person name="Thomas B.C."/>
            <person name="Brown C.T."/>
            <person name="Frischkorn K.R."/>
            <person name="Williams K.H."/>
            <person name="Tringe S.G."/>
            <person name="Banfield J.F."/>
        </authorList>
    </citation>
    <scope>NUCLEOTIDE SEQUENCE</scope>
</reference>
<name>A0A0H4T9E7_9BACT</name>
<dbReference type="AlphaFoldDB" id="A0A0H4T9E7"/>
<proteinExistence type="predicted"/>
<evidence type="ECO:0000313" key="1">
    <source>
        <dbReference type="EMBL" id="AKQ04521.1"/>
    </source>
</evidence>
<protein>
    <submittedName>
        <fullName evidence="1">Uncharacterized protein</fullName>
    </submittedName>
</protein>
<organism evidence="1">
    <name type="scientific">uncultured Parcubacteria bacterium Rifle_16ft_4_minimus_5918</name>
    <dbReference type="NCBI Taxonomy" id="1665142"/>
    <lineage>
        <taxon>Bacteria</taxon>
        <taxon>Candidatus Parcubacteria</taxon>
        <taxon>environmental samples</taxon>
    </lineage>
</organism>
<sequence>METRQVAFDVPSAFSSDIANSKKAIHELRDGFLTQVVQFMAEFGMWSRINDSTKQGYPFILFEYQGLLGPHDGHMFIFLKDGWGSVHHYNDQNESTNRKSWNFLAHEILEFIRKQIMDSCDMKASLGKLDRCIKILKE</sequence>